<dbReference type="InterPro" id="IPR043129">
    <property type="entry name" value="ATPase_NBD"/>
</dbReference>
<dbReference type="OrthoDB" id="419537at2759"/>
<name>A0A7R9BXE2_9CRUS</name>
<dbReference type="GO" id="GO:0005739">
    <property type="term" value="C:mitochondrion"/>
    <property type="evidence" value="ECO:0007669"/>
    <property type="project" value="TreeGrafter"/>
</dbReference>
<comment type="pathway">
    <text evidence="1">Carbohydrate degradation; glycolysis; D-glyceraldehyde 3-phosphate and glycerone phosphate from D-glucose: step 1/4.</text>
</comment>
<accession>A0A7R9BXE2</accession>
<dbReference type="EC" id="2.7.1.-" evidence="12"/>
<evidence type="ECO:0000256" key="12">
    <source>
        <dbReference type="RuleBase" id="RU362007"/>
    </source>
</evidence>
<dbReference type="Pfam" id="PF03727">
    <property type="entry name" value="Hexokinase_2"/>
    <property type="match status" value="1"/>
</dbReference>
<evidence type="ECO:0000256" key="5">
    <source>
        <dbReference type="ARBA" id="ARBA00022741"/>
    </source>
</evidence>
<evidence type="ECO:0000256" key="7">
    <source>
        <dbReference type="ARBA" id="ARBA00022840"/>
    </source>
</evidence>
<dbReference type="UniPathway" id="UPA00109">
    <property type="reaction ID" value="UER00180"/>
</dbReference>
<comment type="pathway">
    <text evidence="2">Carbohydrate metabolism; hexose metabolism.</text>
</comment>
<feature type="domain" description="Hexokinase N-terminal" evidence="13">
    <location>
        <begin position="60"/>
        <end position="262"/>
    </location>
</feature>
<evidence type="ECO:0000256" key="8">
    <source>
        <dbReference type="ARBA" id="ARBA00023152"/>
    </source>
</evidence>
<dbReference type="FunFam" id="3.30.420.40:FF:000805">
    <property type="entry name" value="Hexokinase-2"/>
    <property type="match status" value="1"/>
</dbReference>
<keyword evidence="7 12" id="KW-0067">ATP-binding</keyword>
<dbReference type="GO" id="GO:0001678">
    <property type="term" value="P:intracellular glucose homeostasis"/>
    <property type="evidence" value="ECO:0007669"/>
    <property type="project" value="InterPro"/>
</dbReference>
<gene>
    <name evidence="15" type="ORF">NMOB1V02_LOCUS9362</name>
</gene>
<evidence type="ECO:0000259" key="13">
    <source>
        <dbReference type="Pfam" id="PF00349"/>
    </source>
</evidence>
<keyword evidence="8 12" id="KW-0324">Glycolysis</keyword>
<evidence type="ECO:0000256" key="3">
    <source>
        <dbReference type="ARBA" id="ARBA00009225"/>
    </source>
</evidence>
<dbReference type="GO" id="GO:0006096">
    <property type="term" value="P:glycolytic process"/>
    <property type="evidence" value="ECO:0007669"/>
    <property type="project" value="UniProtKB-UniPathway"/>
</dbReference>
<proteinExistence type="inferred from homology"/>
<dbReference type="GO" id="GO:0004340">
    <property type="term" value="F:glucokinase activity"/>
    <property type="evidence" value="ECO:0007669"/>
    <property type="project" value="TreeGrafter"/>
</dbReference>
<dbReference type="UniPathway" id="UPA00242"/>
<dbReference type="InterPro" id="IPR001312">
    <property type="entry name" value="Hexokinase"/>
</dbReference>
<evidence type="ECO:0000313" key="15">
    <source>
        <dbReference type="EMBL" id="CAD7281725.1"/>
    </source>
</evidence>
<evidence type="ECO:0000256" key="4">
    <source>
        <dbReference type="ARBA" id="ARBA00022679"/>
    </source>
</evidence>
<evidence type="ECO:0000256" key="1">
    <source>
        <dbReference type="ARBA" id="ARBA00004888"/>
    </source>
</evidence>
<dbReference type="AlphaFoldDB" id="A0A7R9BXE2"/>
<evidence type="ECO:0000313" key="16">
    <source>
        <dbReference type="Proteomes" id="UP000678499"/>
    </source>
</evidence>
<dbReference type="FunFam" id="3.40.367.20:FF:000005">
    <property type="entry name" value="Phosphotransferase"/>
    <property type="match status" value="1"/>
</dbReference>
<dbReference type="EMBL" id="OA885162">
    <property type="protein sequence ID" value="CAD7281725.1"/>
    <property type="molecule type" value="Genomic_DNA"/>
</dbReference>
<evidence type="ECO:0000256" key="6">
    <source>
        <dbReference type="ARBA" id="ARBA00022777"/>
    </source>
</evidence>
<dbReference type="Gene3D" id="3.40.367.20">
    <property type="match status" value="1"/>
</dbReference>
<sequence length="518" mass="57133">MPIVGVESTSAGSANIPPNKSINGVSRVTIEDVSLPEFSKDAILQMPELNLSDKEKESKIREWMKSIFLTDEDVELIRKAFLEEIERGLEKTPEQKSSLQMENTFLPELPDGTDEFGNAVTEKDGVYLALDLGGTNFRVILLRMRKGEIIAQKVDYFHVPEAVRLGSGEQLFDFLAACIEEFVVAEKVSQEILPLGFCFSFPMHHAGLNIGILASWTKSFNCSGVIGKDVVKMLNTALHKKNIHVDVIAVLNDTTGTLVAGAQKDHDCAIGLIMGTGCNACYLEKVSRIGKWEGPHYDENEVVVDIEWGAFGDNGCIEFLKTKFDKEVDKQSLLAGTFTFEKYISGKYIGEIVRHVMIDLAEEGPFFGNHASERLLQFGSFTAKHVSTIEGETLSGGTDKIREVMSEMDLIYDKDDLRALQYICAVVSLRAAQLVAICVGYLLTRMNKPTATIAVDGSLYKNHPRLKGLMDHYTAVYAPGCKFQYMLALDGSGKGAGMVAAIAKRLTEKRTKSESDPN</sequence>
<keyword evidence="16" id="KW-1185">Reference proteome</keyword>
<evidence type="ECO:0000259" key="14">
    <source>
        <dbReference type="Pfam" id="PF03727"/>
    </source>
</evidence>
<dbReference type="GO" id="GO:0008865">
    <property type="term" value="F:fructokinase activity"/>
    <property type="evidence" value="ECO:0007669"/>
    <property type="project" value="TreeGrafter"/>
</dbReference>
<comment type="similarity">
    <text evidence="3 12">Belongs to the hexokinase family.</text>
</comment>
<keyword evidence="5 12" id="KW-0547">Nucleotide-binding</keyword>
<protein>
    <recommendedName>
        <fullName evidence="12">Phosphotransferase</fullName>
        <ecNumber evidence="12">2.7.1.-</ecNumber>
    </recommendedName>
</protein>
<dbReference type="PRINTS" id="PR00475">
    <property type="entry name" value="HEXOKINASE"/>
</dbReference>
<comment type="catalytic activity">
    <reaction evidence="10">
        <text>D-fructose + ATP = D-fructose 6-phosphate + ADP + H(+)</text>
        <dbReference type="Rhea" id="RHEA:16125"/>
        <dbReference type="ChEBI" id="CHEBI:15378"/>
        <dbReference type="ChEBI" id="CHEBI:30616"/>
        <dbReference type="ChEBI" id="CHEBI:37721"/>
        <dbReference type="ChEBI" id="CHEBI:61527"/>
        <dbReference type="ChEBI" id="CHEBI:456216"/>
        <dbReference type="EC" id="2.7.1.1"/>
    </reaction>
    <physiologicalReaction direction="left-to-right" evidence="10">
        <dbReference type="Rhea" id="RHEA:16126"/>
    </physiologicalReaction>
</comment>
<evidence type="ECO:0000256" key="11">
    <source>
        <dbReference type="ARBA" id="ARBA00048160"/>
    </source>
</evidence>
<evidence type="ECO:0000256" key="9">
    <source>
        <dbReference type="ARBA" id="ARBA00044613"/>
    </source>
</evidence>
<dbReference type="PANTHER" id="PTHR19443:SF54">
    <property type="entry name" value="PHOSPHOTRANSFERASE"/>
    <property type="match status" value="1"/>
</dbReference>
<dbReference type="Proteomes" id="UP000678499">
    <property type="component" value="Unassembled WGS sequence"/>
</dbReference>
<dbReference type="PROSITE" id="PS51748">
    <property type="entry name" value="HEXOKINASE_2"/>
    <property type="match status" value="1"/>
</dbReference>
<feature type="domain" description="Hexokinase C-terminal" evidence="14">
    <location>
        <begin position="270"/>
        <end position="502"/>
    </location>
</feature>
<reference evidence="15" key="1">
    <citation type="submission" date="2020-11" db="EMBL/GenBank/DDBJ databases">
        <authorList>
            <person name="Tran Van P."/>
        </authorList>
    </citation>
    <scope>NUCLEOTIDE SEQUENCE</scope>
</reference>
<evidence type="ECO:0000256" key="2">
    <source>
        <dbReference type="ARBA" id="ARBA00005028"/>
    </source>
</evidence>
<keyword evidence="6 12" id="KW-0418">Kinase</keyword>
<organism evidence="15">
    <name type="scientific">Notodromas monacha</name>
    <dbReference type="NCBI Taxonomy" id="399045"/>
    <lineage>
        <taxon>Eukaryota</taxon>
        <taxon>Metazoa</taxon>
        <taxon>Ecdysozoa</taxon>
        <taxon>Arthropoda</taxon>
        <taxon>Crustacea</taxon>
        <taxon>Oligostraca</taxon>
        <taxon>Ostracoda</taxon>
        <taxon>Podocopa</taxon>
        <taxon>Podocopida</taxon>
        <taxon>Cypridocopina</taxon>
        <taxon>Cypridoidea</taxon>
        <taxon>Cyprididae</taxon>
        <taxon>Notodromas</taxon>
    </lineage>
</organism>
<dbReference type="GO" id="GO:0005829">
    <property type="term" value="C:cytosol"/>
    <property type="evidence" value="ECO:0007669"/>
    <property type="project" value="TreeGrafter"/>
</dbReference>
<dbReference type="Gene3D" id="3.30.420.40">
    <property type="match status" value="1"/>
</dbReference>
<dbReference type="InterPro" id="IPR022673">
    <property type="entry name" value="Hexokinase_C"/>
</dbReference>
<evidence type="ECO:0000256" key="10">
    <source>
        <dbReference type="ARBA" id="ARBA00047905"/>
    </source>
</evidence>
<dbReference type="GO" id="GO:0005536">
    <property type="term" value="F:D-glucose binding"/>
    <property type="evidence" value="ECO:0007669"/>
    <property type="project" value="InterPro"/>
</dbReference>
<dbReference type="GO" id="GO:0005524">
    <property type="term" value="F:ATP binding"/>
    <property type="evidence" value="ECO:0007669"/>
    <property type="project" value="UniProtKB-UniRule"/>
</dbReference>
<comment type="catalytic activity">
    <reaction evidence="9">
        <text>a D-hexose + ATP = a D-hexose 6-phosphate + ADP + H(+)</text>
        <dbReference type="Rhea" id="RHEA:22740"/>
        <dbReference type="ChEBI" id="CHEBI:4194"/>
        <dbReference type="ChEBI" id="CHEBI:15378"/>
        <dbReference type="ChEBI" id="CHEBI:30616"/>
        <dbReference type="ChEBI" id="CHEBI:229467"/>
        <dbReference type="ChEBI" id="CHEBI:456216"/>
        <dbReference type="EC" id="2.7.1.1"/>
    </reaction>
    <physiologicalReaction direction="left-to-right" evidence="9">
        <dbReference type="Rhea" id="RHEA:22741"/>
    </physiologicalReaction>
</comment>
<comment type="catalytic activity">
    <reaction evidence="11">
        <text>D-glucose + ATP = D-glucose 6-phosphate + ADP + H(+)</text>
        <dbReference type="Rhea" id="RHEA:17825"/>
        <dbReference type="ChEBI" id="CHEBI:4167"/>
        <dbReference type="ChEBI" id="CHEBI:15378"/>
        <dbReference type="ChEBI" id="CHEBI:30616"/>
        <dbReference type="ChEBI" id="CHEBI:61548"/>
        <dbReference type="ChEBI" id="CHEBI:456216"/>
        <dbReference type="EC" id="2.7.1.1"/>
    </reaction>
    <physiologicalReaction direction="left-to-right" evidence="11">
        <dbReference type="Rhea" id="RHEA:17826"/>
    </physiologicalReaction>
</comment>
<dbReference type="EMBL" id="CAJPEX010003125">
    <property type="protein sequence ID" value="CAG0921877.1"/>
    <property type="molecule type" value="Genomic_DNA"/>
</dbReference>
<dbReference type="InterPro" id="IPR022672">
    <property type="entry name" value="Hexokinase_N"/>
</dbReference>
<dbReference type="GO" id="GO:0006006">
    <property type="term" value="P:glucose metabolic process"/>
    <property type="evidence" value="ECO:0007669"/>
    <property type="project" value="TreeGrafter"/>
</dbReference>
<dbReference type="SUPFAM" id="SSF53067">
    <property type="entry name" value="Actin-like ATPase domain"/>
    <property type="match status" value="2"/>
</dbReference>
<keyword evidence="4 12" id="KW-0808">Transferase</keyword>
<dbReference type="PANTHER" id="PTHR19443">
    <property type="entry name" value="HEXOKINASE"/>
    <property type="match status" value="1"/>
</dbReference>
<dbReference type="Pfam" id="PF00349">
    <property type="entry name" value="Hexokinase_1"/>
    <property type="match status" value="1"/>
</dbReference>